<dbReference type="Proteomes" id="UP000053372">
    <property type="component" value="Unassembled WGS sequence"/>
</dbReference>
<dbReference type="RefSeq" id="WP_058183226.1">
    <property type="nucleotide sequence ID" value="NZ_LMTZ01000017.1"/>
</dbReference>
<keyword evidence="2" id="KW-1185">Reference proteome</keyword>
<evidence type="ECO:0000313" key="1">
    <source>
        <dbReference type="EMBL" id="KST69636.1"/>
    </source>
</evidence>
<reference evidence="1 2" key="1">
    <citation type="journal article" date="2015" name="Genome Announc.">
        <title>Draft Genome of the Euendolithic (true boring) Cyanobacterium Mastigocoleus testarum strain BC008.</title>
        <authorList>
            <person name="Guida B.S."/>
            <person name="Garcia-Pichel F."/>
        </authorList>
    </citation>
    <scope>NUCLEOTIDE SEQUENCE [LARGE SCALE GENOMIC DNA]</scope>
    <source>
        <strain evidence="1 2">BC008</strain>
    </source>
</reference>
<evidence type="ECO:0000313" key="2">
    <source>
        <dbReference type="Proteomes" id="UP000053372"/>
    </source>
</evidence>
<name>A0A0V7ZYI2_9CYAN</name>
<organism evidence="1 2">
    <name type="scientific">Mastigocoleus testarum BC008</name>
    <dbReference type="NCBI Taxonomy" id="371196"/>
    <lineage>
        <taxon>Bacteria</taxon>
        <taxon>Bacillati</taxon>
        <taxon>Cyanobacteriota</taxon>
        <taxon>Cyanophyceae</taxon>
        <taxon>Nostocales</taxon>
        <taxon>Hapalosiphonaceae</taxon>
        <taxon>Mastigocoleus</taxon>
    </lineage>
</organism>
<proteinExistence type="predicted"/>
<gene>
    <name evidence="1" type="ORF">BC008_04855</name>
</gene>
<accession>A0A0V7ZYI2</accession>
<comment type="caution">
    <text evidence="1">The sequence shown here is derived from an EMBL/GenBank/DDBJ whole genome shotgun (WGS) entry which is preliminary data.</text>
</comment>
<dbReference type="EMBL" id="LMTZ01000017">
    <property type="protein sequence ID" value="KST69636.1"/>
    <property type="molecule type" value="Genomic_DNA"/>
</dbReference>
<dbReference type="AlphaFoldDB" id="A0A0V7ZYI2"/>
<sequence length="77" mass="8366">MGTQIGKLETLQGKDTSPLNTEAEVIRSVSIVQKTIETERITSASVFKGLVSLPCNVSNLPICVPTPVREDIAFVFF</sequence>
<protein>
    <submittedName>
        <fullName evidence="1">Uncharacterized protein</fullName>
    </submittedName>
</protein>